<dbReference type="AlphaFoldDB" id="R7T8T2"/>
<reference evidence="1 3" key="2">
    <citation type="journal article" date="2013" name="Nature">
        <title>Insights into bilaterian evolution from three spiralian genomes.</title>
        <authorList>
            <person name="Simakov O."/>
            <person name="Marletaz F."/>
            <person name="Cho S.J."/>
            <person name="Edsinger-Gonzales E."/>
            <person name="Havlak P."/>
            <person name="Hellsten U."/>
            <person name="Kuo D.H."/>
            <person name="Larsson T."/>
            <person name="Lv J."/>
            <person name="Arendt D."/>
            <person name="Savage R."/>
            <person name="Osoegawa K."/>
            <person name="de Jong P."/>
            <person name="Grimwood J."/>
            <person name="Chapman J.A."/>
            <person name="Shapiro H."/>
            <person name="Aerts A."/>
            <person name="Otillar R.P."/>
            <person name="Terry A.Y."/>
            <person name="Boore J.L."/>
            <person name="Grigoriev I.V."/>
            <person name="Lindberg D.R."/>
            <person name="Seaver E.C."/>
            <person name="Weisblat D.A."/>
            <person name="Putnam N.H."/>
            <person name="Rokhsar D.S."/>
        </authorList>
    </citation>
    <scope>NUCLEOTIDE SEQUENCE</scope>
    <source>
        <strain evidence="1 3">I ESC-2004</strain>
    </source>
</reference>
<keyword evidence="3" id="KW-1185">Reference proteome</keyword>
<proteinExistence type="predicted"/>
<reference evidence="2" key="3">
    <citation type="submission" date="2015-06" db="UniProtKB">
        <authorList>
            <consortium name="EnsemblMetazoa"/>
        </authorList>
    </citation>
    <scope>IDENTIFICATION</scope>
</reference>
<sequence length="50" mass="5672">SLPMQHAPWIVPEALKPKVKDKLDSMEARGVIQKVEEPTDWISSMVVVEK</sequence>
<dbReference type="Gene3D" id="3.10.10.10">
    <property type="entry name" value="HIV Type 1 Reverse Transcriptase, subunit A, domain 1"/>
    <property type="match status" value="1"/>
</dbReference>
<dbReference type="EnsemblMetazoa" id="CapteT30497">
    <property type="protein sequence ID" value="CapteP30497"/>
    <property type="gene ID" value="CapteG30497"/>
</dbReference>
<dbReference type="EMBL" id="KB312333">
    <property type="protein sequence ID" value="ELT87409.1"/>
    <property type="molecule type" value="Genomic_DNA"/>
</dbReference>
<gene>
    <name evidence="1" type="ORF">CAPTEDRAFT_30497</name>
</gene>
<evidence type="ECO:0000313" key="1">
    <source>
        <dbReference type="EMBL" id="ELT87409.1"/>
    </source>
</evidence>
<accession>R7T8T2</accession>
<organism evidence="1">
    <name type="scientific">Capitella teleta</name>
    <name type="common">Polychaete worm</name>
    <dbReference type="NCBI Taxonomy" id="283909"/>
    <lineage>
        <taxon>Eukaryota</taxon>
        <taxon>Metazoa</taxon>
        <taxon>Spiralia</taxon>
        <taxon>Lophotrochozoa</taxon>
        <taxon>Annelida</taxon>
        <taxon>Polychaeta</taxon>
        <taxon>Sedentaria</taxon>
        <taxon>Scolecida</taxon>
        <taxon>Capitellidae</taxon>
        <taxon>Capitella</taxon>
    </lineage>
</organism>
<evidence type="ECO:0000313" key="3">
    <source>
        <dbReference type="Proteomes" id="UP000014760"/>
    </source>
</evidence>
<dbReference type="HOGENOM" id="CLU_3130150_0_0_1"/>
<feature type="non-terminal residue" evidence="1">
    <location>
        <position position="50"/>
    </location>
</feature>
<name>R7T8T2_CAPTE</name>
<reference evidence="3" key="1">
    <citation type="submission" date="2012-12" db="EMBL/GenBank/DDBJ databases">
        <authorList>
            <person name="Hellsten U."/>
            <person name="Grimwood J."/>
            <person name="Chapman J.A."/>
            <person name="Shapiro H."/>
            <person name="Aerts A."/>
            <person name="Otillar R.P."/>
            <person name="Terry A.Y."/>
            <person name="Boore J.L."/>
            <person name="Simakov O."/>
            <person name="Marletaz F."/>
            <person name="Cho S.-J."/>
            <person name="Edsinger-Gonzales E."/>
            <person name="Havlak P."/>
            <person name="Kuo D.-H."/>
            <person name="Larsson T."/>
            <person name="Lv J."/>
            <person name="Arendt D."/>
            <person name="Savage R."/>
            <person name="Osoegawa K."/>
            <person name="de Jong P."/>
            <person name="Lindberg D.R."/>
            <person name="Seaver E.C."/>
            <person name="Weisblat D.A."/>
            <person name="Putnam N.H."/>
            <person name="Grigoriev I.V."/>
            <person name="Rokhsar D.S."/>
        </authorList>
    </citation>
    <scope>NUCLEOTIDE SEQUENCE</scope>
    <source>
        <strain evidence="3">I ESC-2004</strain>
    </source>
</reference>
<dbReference type="EMBL" id="AMQN01015894">
    <property type="status" value="NOT_ANNOTATED_CDS"/>
    <property type="molecule type" value="Genomic_DNA"/>
</dbReference>
<dbReference type="Proteomes" id="UP000014760">
    <property type="component" value="Unassembled WGS sequence"/>
</dbReference>
<dbReference type="OrthoDB" id="6776789at2759"/>
<feature type="non-terminal residue" evidence="1">
    <location>
        <position position="1"/>
    </location>
</feature>
<evidence type="ECO:0000313" key="2">
    <source>
        <dbReference type="EnsemblMetazoa" id="CapteP30497"/>
    </source>
</evidence>
<protein>
    <submittedName>
        <fullName evidence="1 2">Uncharacterized protein</fullName>
    </submittedName>
</protein>